<keyword evidence="2" id="KW-1185">Reference proteome</keyword>
<evidence type="ECO:0000313" key="1">
    <source>
        <dbReference type="EMBL" id="KAK3200131.1"/>
    </source>
</evidence>
<dbReference type="AlphaFoldDB" id="A0AAE0A4Z1"/>
<protein>
    <submittedName>
        <fullName evidence="1">Uncharacterized protein</fullName>
    </submittedName>
</protein>
<sequence>MCPGPKVKLTEVSGECLCSEEGQKAGYVHETAMILWMRKVLSCQVPAALENVIKNHLGNTETGRSPNTAEGNAWRLFSSKIKMSGTPSTRKSCTQAKNINVCTCSMSTHFRGAS</sequence>
<comment type="caution">
    <text evidence="1">The sequence shown here is derived from an EMBL/GenBank/DDBJ whole genome shotgun (WGS) entry which is preliminary data.</text>
</comment>
<dbReference type="Proteomes" id="UP001281410">
    <property type="component" value="Unassembled WGS sequence"/>
</dbReference>
<accession>A0AAE0A4Z1</accession>
<dbReference type="EMBL" id="JANJYJ010000007">
    <property type="protein sequence ID" value="KAK3200131.1"/>
    <property type="molecule type" value="Genomic_DNA"/>
</dbReference>
<proteinExistence type="predicted"/>
<gene>
    <name evidence="1" type="ORF">Dsin_023546</name>
</gene>
<name>A0AAE0A4Z1_9ROSI</name>
<reference evidence="1" key="1">
    <citation type="journal article" date="2023" name="Plant J.">
        <title>Genome sequences and population genomics provide insights into the demographic history, inbreeding, and mutation load of two 'living fossil' tree species of Dipteronia.</title>
        <authorList>
            <person name="Feng Y."/>
            <person name="Comes H.P."/>
            <person name="Chen J."/>
            <person name="Zhu S."/>
            <person name="Lu R."/>
            <person name="Zhang X."/>
            <person name="Li P."/>
            <person name="Qiu J."/>
            <person name="Olsen K.M."/>
            <person name="Qiu Y."/>
        </authorList>
    </citation>
    <scope>NUCLEOTIDE SEQUENCE</scope>
    <source>
        <strain evidence="1">NBL</strain>
    </source>
</reference>
<organism evidence="1 2">
    <name type="scientific">Dipteronia sinensis</name>
    <dbReference type="NCBI Taxonomy" id="43782"/>
    <lineage>
        <taxon>Eukaryota</taxon>
        <taxon>Viridiplantae</taxon>
        <taxon>Streptophyta</taxon>
        <taxon>Embryophyta</taxon>
        <taxon>Tracheophyta</taxon>
        <taxon>Spermatophyta</taxon>
        <taxon>Magnoliopsida</taxon>
        <taxon>eudicotyledons</taxon>
        <taxon>Gunneridae</taxon>
        <taxon>Pentapetalae</taxon>
        <taxon>rosids</taxon>
        <taxon>malvids</taxon>
        <taxon>Sapindales</taxon>
        <taxon>Sapindaceae</taxon>
        <taxon>Hippocastanoideae</taxon>
        <taxon>Acereae</taxon>
        <taxon>Dipteronia</taxon>
    </lineage>
</organism>
<evidence type="ECO:0000313" key="2">
    <source>
        <dbReference type="Proteomes" id="UP001281410"/>
    </source>
</evidence>